<feature type="transmembrane region" description="Helical" evidence="2">
    <location>
        <begin position="298"/>
        <end position="319"/>
    </location>
</feature>
<evidence type="ECO:0000256" key="1">
    <source>
        <dbReference type="SAM" id="MobiDB-lite"/>
    </source>
</evidence>
<feature type="transmembrane region" description="Helical" evidence="2">
    <location>
        <begin position="119"/>
        <end position="144"/>
    </location>
</feature>
<dbReference type="AlphaFoldDB" id="A0A6N9U7Y1"/>
<proteinExistence type="predicted"/>
<feature type="transmembrane region" description="Helical" evidence="2">
    <location>
        <begin position="339"/>
        <end position="363"/>
    </location>
</feature>
<organism evidence="3 4">
    <name type="scientific">Streptomyces halstedii</name>
    <dbReference type="NCBI Taxonomy" id="1944"/>
    <lineage>
        <taxon>Bacteria</taxon>
        <taxon>Bacillati</taxon>
        <taxon>Actinomycetota</taxon>
        <taxon>Actinomycetes</taxon>
        <taxon>Kitasatosporales</taxon>
        <taxon>Streptomycetaceae</taxon>
        <taxon>Streptomyces</taxon>
    </lineage>
</organism>
<feature type="transmembrane region" description="Helical" evidence="2">
    <location>
        <begin position="206"/>
        <end position="225"/>
    </location>
</feature>
<dbReference type="EMBL" id="JAAGLQ010000641">
    <property type="protein sequence ID" value="NEA19718.1"/>
    <property type="molecule type" value="Genomic_DNA"/>
</dbReference>
<name>A0A6N9U7Y1_STRHA</name>
<sequence>MTYRRAVIPALVGGVLLTALLWWAGASVEALHLQGATDALGGRMVADLQYWLSPWAYDPPEALRLGSGGLGDTGVDGARYLSLHETGMQVRFAALFVFFVPGALLLVRRLPPVNRRAVVTLLAVWAWGTVAGMLATTVSAPWLIASSGRGSYRGLPQLASMMSSGQQITVVAALVTAAVTVLVAWVTAKGAGPLPLGVVPARSARLAATAGTVVVAVSSVVLSYHRVAASLQTVPLSGRLLSEPGDLLRKLLLLGYWAPPTDGAFGHWLLYRLGDVLLLAVVWWVLRLLPVLLTRATVPATAVGAVCATVVGLLVNQVWQSAVTSADSGTRWGWQHLTGALGGGVPAALLWGLLAGVTATVTLRLTGGRPETAEAPPAEPVTTPPTALPSEPAG</sequence>
<feature type="region of interest" description="Disordered" evidence="1">
    <location>
        <begin position="368"/>
        <end position="394"/>
    </location>
</feature>
<evidence type="ECO:0000313" key="4">
    <source>
        <dbReference type="Proteomes" id="UP000471293"/>
    </source>
</evidence>
<evidence type="ECO:0000313" key="3">
    <source>
        <dbReference type="EMBL" id="NEA19718.1"/>
    </source>
</evidence>
<feature type="transmembrane region" description="Helical" evidence="2">
    <location>
        <begin position="164"/>
        <end position="186"/>
    </location>
</feature>
<accession>A0A6N9U7Y1</accession>
<evidence type="ECO:0000256" key="2">
    <source>
        <dbReference type="SAM" id="Phobius"/>
    </source>
</evidence>
<keyword evidence="2" id="KW-0812">Transmembrane</keyword>
<feature type="compositionally biased region" description="Pro residues" evidence="1">
    <location>
        <begin position="377"/>
        <end position="387"/>
    </location>
</feature>
<reference evidence="3 4" key="1">
    <citation type="submission" date="2020-01" db="EMBL/GenBank/DDBJ databases">
        <title>Insect and environment-associated Actinomycetes.</title>
        <authorList>
            <person name="Currrie C."/>
            <person name="Chevrette M."/>
            <person name="Carlson C."/>
            <person name="Stubbendieck R."/>
            <person name="Wendt-Pienkowski E."/>
        </authorList>
    </citation>
    <scope>NUCLEOTIDE SEQUENCE [LARGE SCALE GENOMIC DNA]</scope>
    <source>
        <strain evidence="3 4">SID11342</strain>
    </source>
</reference>
<protein>
    <submittedName>
        <fullName evidence="3">Uncharacterized protein</fullName>
    </submittedName>
</protein>
<keyword evidence="2" id="KW-1133">Transmembrane helix</keyword>
<feature type="transmembrane region" description="Helical" evidence="2">
    <location>
        <begin position="269"/>
        <end position="286"/>
    </location>
</feature>
<dbReference type="Proteomes" id="UP000471293">
    <property type="component" value="Unassembled WGS sequence"/>
</dbReference>
<dbReference type="RefSeq" id="WP_164349190.1">
    <property type="nucleotide sequence ID" value="NZ_JAAGLQ010000641.1"/>
</dbReference>
<feature type="transmembrane region" description="Helical" evidence="2">
    <location>
        <begin position="88"/>
        <end position="107"/>
    </location>
</feature>
<keyword evidence="2" id="KW-0472">Membrane</keyword>
<gene>
    <name evidence="3" type="ORF">G3I29_30550</name>
</gene>
<comment type="caution">
    <text evidence="3">The sequence shown here is derived from an EMBL/GenBank/DDBJ whole genome shotgun (WGS) entry which is preliminary data.</text>
</comment>